<evidence type="ECO:0000313" key="5">
    <source>
        <dbReference type="Proteomes" id="UP000004374"/>
    </source>
</evidence>
<dbReference type="InterPro" id="IPR036679">
    <property type="entry name" value="FlgN-like_sf"/>
</dbReference>
<comment type="caution">
    <text evidence="4">The sequence shown here is derived from an EMBL/GenBank/DDBJ whole genome shotgun (WGS) entry which is preliminary data.</text>
</comment>
<dbReference type="EMBL" id="BAFK01000006">
    <property type="protein sequence ID" value="GAB58476.1"/>
    <property type="molecule type" value="Genomic_DNA"/>
</dbReference>
<dbReference type="Pfam" id="PF05130">
    <property type="entry name" value="FlgN"/>
    <property type="match status" value="1"/>
</dbReference>
<evidence type="ECO:0008006" key="6">
    <source>
        <dbReference type="Google" id="ProtNLM"/>
    </source>
</evidence>
<dbReference type="InterPro" id="IPR007809">
    <property type="entry name" value="FlgN-like"/>
</dbReference>
<dbReference type="STRING" id="562729.RNAN_1448"/>
<dbReference type="Proteomes" id="UP000004374">
    <property type="component" value="Unassembled WGS sequence"/>
</dbReference>
<evidence type="ECO:0000256" key="3">
    <source>
        <dbReference type="ARBA" id="ARBA00022795"/>
    </source>
</evidence>
<evidence type="ECO:0000313" key="4">
    <source>
        <dbReference type="EMBL" id="GAB58476.1"/>
    </source>
</evidence>
<keyword evidence="5" id="KW-1185">Reference proteome</keyword>
<dbReference type="AlphaFoldDB" id="I1DWP8"/>
<dbReference type="Gene3D" id="1.20.58.300">
    <property type="entry name" value="FlgN-like"/>
    <property type="match status" value="1"/>
</dbReference>
<sequence>MTADHAILTLLNQQQQHLDVLLSLLRQELAALASRDIESLNRITGEKTALLTQLHDTDNQLAAQPALAQCKQQDWFKQQVAQLDELLAQCKRHNDINQQTLEQSQLTLARFKTELLSSRGKAGLTYTSKGKPAIDNKGKGIKA</sequence>
<gene>
    <name evidence="4" type="ORF">RNAN_1448</name>
</gene>
<comment type="function">
    <text evidence="1">Required for the efficient initiation of filament assembly.</text>
</comment>
<proteinExistence type="inferred from homology"/>
<organism evidence="4 5">
    <name type="scientific">Rheinheimera nanhaiensis E407-8</name>
    <dbReference type="NCBI Taxonomy" id="562729"/>
    <lineage>
        <taxon>Bacteria</taxon>
        <taxon>Pseudomonadati</taxon>
        <taxon>Pseudomonadota</taxon>
        <taxon>Gammaproteobacteria</taxon>
        <taxon>Chromatiales</taxon>
        <taxon>Chromatiaceae</taxon>
        <taxon>Rheinheimera</taxon>
    </lineage>
</organism>
<reference evidence="4 5" key="1">
    <citation type="journal article" date="2012" name="J. Bacteriol.">
        <title>Genome Sequence of the Protease-Producing Bacterium Rheinheimera nanhaiensis E407-8T, Isolated from Deep-Sea Sediment of the South China Sea.</title>
        <authorList>
            <person name="Zhang X.-Y."/>
            <person name="Zhang Y.-J."/>
            <person name="Qin Q.-L."/>
            <person name="Xie B.-B."/>
            <person name="Chen X.-L."/>
            <person name="Zhou B.-C."/>
            <person name="Zhang Y.-Z."/>
        </authorList>
    </citation>
    <scope>NUCLEOTIDE SEQUENCE [LARGE SCALE GENOMIC DNA]</scope>
    <source>
        <strain evidence="4 5">E407-8</strain>
    </source>
</reference>
<keyword evidence="3" id="KW-1005">Bacterial flagellum biogenesis</keyword>
<dbReference type="SUPFAM" id="SSF140566">
    <property type="entry name" value="FlgN-like"/>
    <property type="match status" value="1"/>
</dbReference>
<evidence type="ECO:0000256" key="2">
    <source>
        <dbReference type="ARBA" id="ARBA00007703"/>
    </source>
</evidence>
<dbReference type="RefSeq" id="WP_008220179.1">
    <property type="nucleotide sequence ID" value="NZ_BAFK01000006.1"/>
</dbReference>
<accession>I1DWP8</accession>
<protein>
    <recommendedName>
        <fullName evidence="6">Flagella synthesis protein FlgN</fullName>
    </recommendedName>
</protein>
<name>I1DWP8_9GAMM</name>
<evidence type="ECO:0000256" key="1">
    <source>
        <dbReference type="ARBA" id="ARBA00002397"/>
    </source>
</evidence>
<dbReference type="GO" id="GO:0044780">
    <property type="term" value="P:bacterial-type flagellum assembly"/>
    <property type="evidence" value="ECO:0007669"/>
    <property type="project" value="InterPro"/>
</dbReference>
<comment type="similarity">
    <text evidence="2">Belongs to the FlgN family.</text>
</comment>
<dbReference type="OrthoDB" id="5771176at2"/>